<feature type="binding site" evidence="9">
    <location>
        <position position="235"/>
    </location>
    <ligand>
        <name>K(+)</name>
        <dbReference type="ChEBI" id="CHEBI:29103"/>
    </ligand>
</feature>
<protein>
    <recommendedName>
        <fullName evidence="9">Ribokinase</fullName>
        <shortName evidence="9">RK</shortName>
        <ecNumber evidence="9">2.7.1.15</ecNumber>
    </recommendedName>
</protein>
<dbReference type="RefSeq" id="WP_331375297.1">
    <property type="nucleotide sequence ID" value="NZ_CP133150.1"/>
</dbReference>
<organism evidence="12 13">
    <name type="scientific">Sinorhizobium chiapasense</name>
    <dbReference type="NCBI Taxonomy" id="501572"/>
    <lineage>
        <taxon>Bacteria</taxon>
        <taxon>Pseudomonadati</taxon>
        <taxon>Pseudomonadota</taxon>
        <taxon>Alphaproteobacteria</taxon>
        <taxon>Hyphomicrobiales</taxon>
        <taxon>Rhizobiaceae</taxon>
        <taxon>Sinorhizobium/Ensifer group</taxon>
        <taxon>Sinorhizobium</taxon>
    </lineage>
</organism>
<comment type="subcellular location">
    <subcellularLocation>
        <location evidence="9">Cytoplasm</location>
    </subcellularLocation>
</comment>
<keyword evidence="5 9" id="KW-0067">ATP-binding</keyword>
<evidence type="ECO:0000256" key="10">
    <source>
        <dbReference type="SAM" id="Coils"/>
    </source>
</evidence>
<dbReference type="Proteomes" id="UP001432360">
    <property type="component" value="Plasmid pSchITTGS70b"/>
</dbReference>
<keyword evidence="9" id="KW-0963">Cytoplasm</keyword>
<feature type="binding site" evidence="9">
    <location>
        <begin position="209"/>
        <end position="214"/>
    </location>
    <ligand>
        <name>ATP</name>
        <dbReference type="ChEBI" id="CHEBI:30616"/>
    </ligand>
</feature>
<dbReference type="CDD" id="cd01174">
    <property type="entry name" value="ribokinase"/>
    <property type="match status" value="1"/>
</dbReference>
<dbReference type="SUPFAM" id="SSF53613">
    <property type="entry name" value="Ribokinase-like"/>
    <property type="match status" value="1"/>
</dbReference>
<keyword evidence="6 9" id="KW-0460">Magnesium</keyword>
<feature type="domain" description="Carbohydrate kinase PfkB" evidence="11">
    <location>
        <begin position="5"/>
        <end position="282"/>
    </location>
</feature>
<comment type="function">
    <text evidence="9">Catalyzes the phosphorylation of ribose at O-5 in a reaction requiring ATP and magnesium. The resulting D-ribose-5-phosphate can then be used either for sythesis of nucleotides, histidine, and tryptophan, or as a component of the pentose phosphate pathway.</text>
</comment>
<feature type="binding site" evidence="9">
    <location>
        <begin position="240"/>
        <end position="241"/>
    </location>
    <ligand>
        <name>ATP</name>
        <dbReference type="ChEBI" id="CHEBI:30616"/>
    </ligand>
</feature>
<comment type="activity regulation">
    <text evidence="9">Activated by a monovalent cation that binds near, but not in, the active site. The most likely occupant of the site in vivo is potassium. Ion binding induces a conformational change that may alter substrate affinity.</text>
</comment>
<keyword evidence="2 9" id="KW-0479">Metal-binding</keyword>
<feature type="binding site" evidence="9">
    <location>
        <begin position="9"/>
        <end position="11"/>
    </location>
    <ligand>
        <name>substrate</name>
    </ligand>
</feature>
<comment type="subunit">
    <text evidence="9">Homodimer.</text>
</comment>
<evidence type="ECO:0000256" key="4">
    <source>
        <dbReference type="ARBA" id="ARBA00022777"/>
    </source>
</evidence>
<evidence type="ECO:0000256" key="7">
    <source>
        <dbReference type="ARBA" id="ARBA00022958"/>
    </source>
</evidence>
<evidence type="ECO:0000313" key="12">
    <source>
        <dbReference type="EMBL" id="WVT06233.1"/>
    </source>
</evidence>
<sequence length="293" mass="30418">MIIDFGSINVDLIFTVHEMPQAGQTLLATGFRTEAGGKGANQAVAASRDGATVVMVGAVGEDAMAGTALQNLQGAADLSRVARAPVWTGCASILIDARGRNMIAVAPGANLIASSDTIDEALLEEASIVLMQMENDVSQTEKLVRRTKETSARSILNLAPAFPLDPETLSLCDLIVVNEDEAEALAVWLRCEPSARSLSKRLNTGVLRTLGGDGAEAVMNGEEIKVSAMGVDVKDTTAAGDCFVGVLASALDRGLSLEAAMRRASKAAAIACSRPGSQSSIPFAAETDNWITG</sequence>
<dbReference type="GO" id="GO:0004747">
    <property type="term" value="F:ribokinase activity"/>
    <property type="evidence" value="ECO:0007669"/>
    <property type="project" value="UniProtKB-EC"/>
</dbReference>
<keyword evidence="4 9" id="KW-0418">Kinase</keyword>
<dbReference type="HAMAP" id="MF_01987">
    <property type="entry name" value="Ribokinase"/>
    <property type="match status" value="1"/>
</dbReference>
<comment type="pathway">
    <text evidence="9">Carbohydrate metabolism; D-ribose degradation; D-ribose 5-phosphate from beta-D-ribopyranose: step 2/2.</text>
</comment>
<keyword evidence="13" id="KW-1185">Reference proteome</keyword>
<proteinExistence type="inferred from homology"/>
<keyword evidence="8 9" id="KW-0119">Carbohydrate metabolism</keyword>
<comment type="similarity">
    <text evidence="9">Belongs to the carbohydrate kinase PfkB family. Ribokinase subfamily.</text>
</comment>
<dbReference type="InterPro" id="IPR011877">
    <property type="entry name" value="Ribokinase"/>
</dbReference>
<feature type="binding site" evidence="9">
    <location>
        <position position="134"/>
    </location>
    <ligand>
        <name>substrate</name>
    </ligand>
</feature>
<dbReference type="PANTHER" id="PTHR10584:SF166">
    <property type="entry name" value="RIBOKINASE"/>
    <property type="match status" value="1"/>
</dbReference>
<feature type="binding site" evidence="9">
    <location>
        <position position="237"/>
    </location>
    <ligand>
        <name>K(+)</name>
        <dbReference type="ChEBI" id="CHEBI:29103"/>
    </ligand>
</feature>
<comment type="caution">
    <text evidence="9">Lacks conserved residue(s) required for the propagation of feature annotation.</text>
</comment>
<evidence type="ECO:0000259" key="11">
    <source>
        <dbReference type="Pfam" id="PF00294"/>
    </source>
</evidence>
<dbReference type="PRINTS" id="PR00990">
    <property type="entry name" value="RIBOKINASE"/>
</dbReference>
<accession>A0ABZ2BHK3</accession>
<feature type="binding site" evidence="9">
    <location>
        <position position="280"/>
    </location>
    <ligand>
        <name>K(+)</name>
        <dbReference type="ChEBI" id="CHEBI:29103"/>
    </ligand>
</feature>
<evidence type="ECO:0000256" key="6">
    <source>
        <dbReference type="ARBA" id="ARBA00022842"/>
    </source>
</evidence>
<dbReference type="InterPro" id="IPR002139">
    <property type="entry name" value="Ribo/fructo_kinase"/>
</dbReference>
<dbReference type="Gene3D" id="3.40.1190.20">
    <property type="match status" value="1"/>
</dbReference>
<feature type="binding site" evidence="9">
    <location>
        <position position="241"/>
    </location>
    <ligand>
        <name>substrate</name>
    </ligand>
</feature>
<feature type="binding site" evidence="9">
    <location>
        <position position="271"/>
    </location>
    <ligand>
        <name>K(+)</name>
        <dbReference type="ChEBI" id="CHEBI:29103"/>
    </ligand>
</feature>
<reference evidence="12" key="1">
    <citation type="submission" date="2023-08" db="EMBL/GenBank/DDBJ databases">
        <title>Complete genome sequence of Sinorhizobium chiapanecum ITTG S70 isolated from Acaciella angustissima nodules in Chiapas-Mexico.</title>
        <authorList>
            <person name="Rincon-Rosales R."/>
            <person name="Rogel M.A."/>
            <person name="Rincon-Medina C.I."/>
            <person name="Guerrero G."/>
            <person name="Manzano-Gomez L.A."/>
            <person name="Lopez-Lopez A."/>
            <person name="Rincon Molina F.A."/>
            <person name="Martinez-Romero E."/>
        </authorList>
    </citation>
    <scope>NUCLEOTIDE SEQUENCE</scope>
    <source>
        <strain evidence="12">ITTG S70</strain>
        <plasmid evidence="12">pSchITTGS70b</plasmid>
    </source>
</reference>
<keyword evidence="1 9" id="KW-0808">Transferase</keyword>
<dbReference type="Pfam" id="PF00294">
    <property type="entry name" value="PfkB"/>
    <property type="match status" value="1"/>
</dbReference>
<evidence type="ECO:0000256" key="5">
    <source>
        <dbReference type="ARBA" id="ARBA00022840"/>
    </source>
</evidence>
<evidence type="ECO:0000256" key="2">
    <source>
        <dbReference type="ARBA" id="ARBA00022723"/>
    </source>
</evidence>
<feature type="binding site" evidence="9">
    <location>
        <position position="178"/>
    </location>
    <ligand>
        <name>ATP</name>
        <dbReference type="ChEBI" id="CHEBI:30616"/>
    </ligand>
</feature>
<keyword evidence="12" id="KW-0614">Plasmid</keyword>
<dbReference type="EMBL" id="CP133150">
    <property type="protein sequence ID" value="WVT06233.1"/>
    <property type="molecule type" value="Genomic_DNA"/>
</dbReference>
<comment type="catalytic activity">
    <reaction evidence="9">
        <text>D-ribose + ATP = D-ribose 5-phosphate + ADP + H(+)</text>
        <dbReference type="Rhea" id="RHEA:13697"/>
        <dbReference type="ChEBI" id="CHEBI:15378"/>
        <dbReference type="ChEBI" id="CHEBI:30616"/>
        <dbReference type="ChEBI" id="CHEBI:47013"/>
        <dbReference type="ChEBI" id="CHEBI:78346"/>
        <dbReference type="ChEBI" id="CHEBI:456216"/>
        <dbReference type="EC" id="2.7.1.15"/>
    </reaction>
</comment>
<evidence type="ECO:0000313" key="13">
    <source>
        <dbReference type="Proteomes" id="UP001432360"/>
    </source>
</evidence>
<dbReference type="EC" id="2.7.1.15" evidence="9"/>
<gene>
    <name evidence="9" type="primary">rbsK</name>
    <name evidence="12" type="ORF">RB548_22705</name>
</gene>
<comment type="cofactor">
    <cofactor evidence="9">
        <name>Mg(2+)</name>
        <dbReference type="ChEBI" id="CHEBI:18420"/>
    </cofactor>
    <text evidence="9">Requires a divalent cation, most likely magnesium in vivo, as an electrophilic catalyst to aid phosphoryl group transfer. It is the chelate of the metal and the nucleotide that is the actual substrate.</text>
</comment>
<dbReference type="InterPro" id="IPR029056">
    <property type="entry name" value="Ribokinase-like"/>
</dbReference>
<keyword evidence="3 9" id="KW-0547">Nucleotide-binding</keyword>
<feature type="coiled-coil region" evidence="10">
    <location>
        <begin position="123"/>
        <end position="150"/>
    </location>
</feature>
<evidence type="ECO:0000256" key="3">
    <source>
        <dbReference type="ARBA" id="ARBA00022741"/>
    </source>
</evidence>
<dbReference type="InterPro" id="IPR011611">
    <property type="entry name" value="PfkB_dom"/>
</dbReference>
<feature type="binding site" evidence="9">
    <location>
        <position position="276"/>
    </location>
    <ligand>
        <name>K(+)</name>
        <dbReference type="ChEBI" id="CHEBI:29103"/>
    </ligand>
</feature>
<evidence type="ECO:0000256" key="1">
    <source>
        <dbReference type="ARBA" id="ARBA00022679"/>
    </source>
</evidence>
<feature type="active site" description="Proton acceptor" evidence="9">
    <location>
        <position position="241"/>
    </location>
</feature>
<feature type="binding site" evidence="9">
    <location>
        <position position="274"/>
    </location>
    <ligand>
        <name>K(+)</name>
        <dbReference type="ChEBI" id="CHEBI:29103"/>
    </ligand>
</feature>
<feature type="binding site" evidence="9">
    <location>
        <begin position="37"/>
        <end position="41"/>
    </location>
    <ligand>
        <name>substrate</name>
    </ligand>
</feature>
<evidence type="ECO:0000256" key="8">
    <source>
        <dbReference type="ARBA" id="ARBA00023277"/>
    </source>
</evidence>
<keyword evidence="10" id="KW-0175">Coiled coil</keyword>
<name>A0ABZ2BHK3_9HYPH</name>
<keyword evidence="7 9" id="KW-0630">Potassium</keyword>
<geneLocation type="plasmid" evidence="12 13">
    <name>pSchITTGS70b</name>
</geneLocation>
<dbReference type="PANTHER" id="PTHR10584">
    <property type="entry name" value="SUGAR KINASE"/>
    <property type="match status" value="1"/>
</dbReference>
<evidence type="ECO:0000256" key="9">
    <source>
        <dbReference type="HAMAP-Rule" id="MF_01987"/>
    </source>
</evidence>